<dbReference type="VEuPathDB" id="TrichDB:TVAGG3_0159960"/>
<dbReference type="Proteomes" id="UP000001542">
    <property type="component" value="Unassembled WGS sequence"/>
</dbReference>
<organism evidence="2 3">
    <name type="scientific">Trichomonas vaginalis (strain ATCC PRA-98 / G3)</name>
    <dbReference type="NCBI Taxonomy" id="412133"/>
    <lineage>
        <taxon>Eukaryota</taxon>
        <taxon>Metamonada</taxon>
        <taxon>Parabasalia</taxon>
        <taxon>Trichomonadida</taxon>
        <taxon>Trichomonadidae</taxon>
        <taxon>Trichomonas</taxon>
    </lineage>
</organism>
<evidence type="ECO:0000313" key="3">
    <source>
        <dbReference type="Proteomes" id="UP000001542"/>
    </source>
</evidence>
<proteinExistence type="predicted"/>
<dbReference type="InterPro" id="IPR016024">
    <property type="entry name" value="ARM-type_fold"/>
</dbReference>
<reference evidence="2" key="1">
    <citation type="submission" date="2006-10" db="EMBL/GenBank/DDBJ databases">
        <authorList>
            <person name="Amadeo P."/>
            <person name="Zhao Q."/>
            <person name="Wortman J."/>
            <person name="Fraser-Liggett C."/>
            <person name="Carlton J."/>
        </authorList>
    </citation>
    <scope>NUCLEOTIDE SEQUENCE</scope>
    <source>
        <strain evidence="2">G3</strain>
    </source>
</reference>
<name>A2F5A4_TRIV3</name>
<feature type="compositionally biased region" description="Acidic residues" evidence="1">
    <location>
        <begin position="482"/>
        <end position="493"/>
    </location>
</feature>
<feature type="region of interest" description="Disordered" evidence="1">
    <location>
        <begin position="469"/>
        <end position="532"/>
    </location>
</feature>
<evidence type="ECO:0000256" key="1">
    <source>
        <dbReference type="SAM" id="MobiDB-lite"/>
    </source>
</evidence>
<dbReference type="VEuPathDB" id="TrichDB:TVAG_159490"/>
<dbReference type="InterPro" id="IPR011989">
    <property type="entry name" value="ARM-like"/>
</dbReference>
<dbReference type="RefSeq" id="XP_001312859.1">
    <property type="nucleotide sequence ID" value="XM_001312858.1"/>
</dbReference>
<gene>
    <name evidence="2" type="ORF">TVAG_159490</name>
</gene>
<dbReference type="KEGG" id="tva:4757749"/>
<dbReference type="SMR" id="A2F5A4"/>
<dbReference type="Gene3D" id="1.25.10.10">
    <property type="entry name" value="Leucine-rich Repeat Variant"/>
    <property type="match status" value="1"/>
</dbReference>
<accession>A2F5A4</accession>
<dbReference type="AlphaFoldDB" id="A2F5A4"/>
<dbReference type="SUPFAM" id="SSF48371">
    <property type="entry name" value="ARM repeat"/>
    <property type="match status" value="1"/>
</dbReference>
<protein>
    <submittedName>
        <fullName evidence="2">Uncharacterized protein</fullName>
    </submittedName>
</protein>
<dbReference type="InParanoid" id="A2F5A4"/>
<evidence type="ECO:0000313" key="2">
    <source>
        <dbReference type="EMBL" id="EAX99929.1"/>
    </source>
</evidence>
<dbReference type="EMBL" id="DS113620">
    <property type="protein sequence ID" value="EAX99929.1"/>
    <property type="molecule type" value="Genomic_DNA"/>
</dbReference>
<sequence length="532" mass="60961">MTLNFKKVEEDDIKNADTKQDQIFQPFDVDTTPRLGADIDPIDIFNDLSNDVRDRDPDKIHRDLALFRSALIQSKDSIPDELFHRDVCETLISLICPDTTLTILMQALNCAIVWSAIQNVDFEPFQYEDFFQFLFHITVELCSKKETFKHGISSLTLLKNIIFDGQNSRRQFVEMNGLEVFALLYNEFHQVSHMKLITSIFYSIMKDDDIIIPIALGHFIPDMYMPTFRSDLSTLSEYDIEVLHFFCIKSIENVVYFMRNIGPAKLFAAYSTASVEIRISILKFWSELLLCPHQRVIDDAVIVPWDYIMKAIKIDKDIQELQSMCEILINAFNHGSSAEEGIFSSNVVFELLNIIEFGTNQMKSVSIKALSVLIENSIASVTNYVVNNSYIEQIVELIESDNEEVVHFTLKLLLKLLFTAFQNPEIALKLIPNLSQIDFDNIDNELLDDQDKDYGAMFDLFVDKSLELIDNPPELPPKVPEMDETVETEENDDKESSSSSDSDENDLDLTEKIARIINAPQKDESDGWEDVG</sequence>
<keyword evidence="3" id="KW-1185">Reference proteome</keyword>
<reference evidence="2" key="2">
    <citation type="journal article" date="2007" name="Science">
        <title>Draft genome sequence of the sexually transmitted pathogen Trichomonas vaginalis.</title>
        <authorList>
            <person name="Carlton J.M."/>
            <person name="Hirt R.P."/>
            <person name="Silva J.C."/>
            <person name="Delcher A.L."/>
            <person name="Schatz M."/>
            <person name="Zhao Q."/>
            <person name="Wortman J.R."/>
            <person name="Bidwell S.L."/>
            <person name="Alsmark U.C.M."/>
            <person name="Besteiro S."/>
            <person name="Sicheritz-Ponten T."/>
            <person name="Noel C.J."/>
            <person name="Dacks J.B."/>
            <person name="Foster P.G."/>
            <person name="Simillion C."/>
            <person name="Van de Peer Y."/>
            <person name="Miranda-Saavedra D."/>
            <person name="Barton G.J."/>
            <person name="Westrop G.D."/>
            <person name="Mueller S."/>
            <person name="Dessi D."/>
            <person name="Fiori P.L."/>
            <person name="Ren Q."/>
            <person name="Paulsen I."/>
            <person name="Zhang H."/>
            <person name="Bastida-Corcuera F.D."/>
            <person name="Simoes-Barbosa A."/>
            <person name="Brown M.T."/>
            <person name="Hayes R.D."/>
            <person name="Mukherjee M."/>
            <person name="Okumura C.Y."/>
            <person name="Schneider R."/>
            <person name="Smith A.J."/>
            <person name="Vanacova S."/>
            <person name="Villalvazo M."/>
            <person name="Haas B.J."/>
            <person name="Pertea M."/>
            <person name="Feldblyum T.V."/>
            <person name="Utterback T.R."/>
            <person name="Shu C.L."/>
            <person name="Osoegawa K."/>
            <person name="de Jong P.J."/>
            <person name="Hrdy I."/>
            <person name="Horvathova L."/>
            <person name="Zubacova Z."/>
            <person name="Dolezal P."/>
            <person name="Malik S.B."/>
            <person name="Logsdon J.M. Jr."/>
            <person name="Henze K."/>
            <person name="Gupta A."/>
            <person name="Wang C.C."/>
            <person name="Dunne R.L."/>
            <person name="Upcroft J.A."/>
            <person name="Upcroft P."/>
            <person name="White O."/>
            <person name="Salzberg S.L."/>
            <person name="Tang P."/>
            <person name="Chiu C.-H."/>
            <person name="Lee Y.-S."/>
            <person name="Embley T.M."/>
            <person name="Coombs G.H."/>
            <person name="Mottram J.C."/>
            <person name="Tachezy J."/>
            <person name="Fraser-Liggett C.M."/>
            <person name="Johnson P.J."/>
        </authorList>
    </citation>
    <scope>NUCLEOTIDE SEQUENCE [LARGE SCALE GENOMIC DNA]</scope>
    <source>
        <strain evidence="2">G3</strain>
    </source>
</reference>